<name>A0ACB8ZLU8_CICIN</name>
<keyword evidence="2" id="KW-1185">Reference proteome</keyword>
<comment type="caution">
    <text evidence="1">The sequence shown here is derived from an EMBL/GenBank/DDBJ whole genome shotgun (WGS) entry which is preliminary data.</text>
</comment>
<evidence type="ECO:0000313" key="2">
    <source>
        <dbReference type="Proteomes" id="UP001055811"/>
    </source>
</evidence>
<dbReference type="EMBL" id="CM042016">
    <property type="protein sequence ID" value="KAI3698645.1"/>
    <property type="molecule type" value="Genomic_DNA"/>
</dbReference>
<dbReference type="Proteomes" id="UP001055811">
    <property type="component" value="Linkage Group LG08"/>
</dbReference>
<reference evidence="1 2" key="2">
    <citation type="journal article" date="2022" name="Mol. Ecol. Resour.">
        <title>The genomes of chicory, endive, great burdock and yacon provide insights into Asteraceae paleo-polyploidization history and plant inulin production.</title>
        <authorList>
            <person name="Fan W."/>
            <person name="Wang S."/>
            <person name="Wang H."/>
            <person name="Wang A."/>
            <person name="Jiang F."/>
            <person name="Liu H."/>
            <person name="Zhao H."/>
            <person name="Xu D."/>
            <person name="Zhang Y."/>
        </authorList>
    </citation>
    <scope>NUCLEOTIDE SEQUENCE [LARGE SCALE GENOMIC DNA]</scope>
    <source>
        <strain evidence="2">cv. Punajuju</strain>
        <tissue evidence="1">Leaves</tissue>
    </source>
</reference>
<gene>
    <name evidence="1" type="ORF">L2E82_42347</name>
</gene>
<proteinExistence type="predicted"/>
<evidence type="ECO:0000313" key="1">
    <source>
        <dbReference type="EMBL" id="KAI3698645.1"/>
    </source>
</evidence>
<organism evidence="1 2">
    <name type="scientific">Cichorium intybus</name>
    <name type="common">Chicory</name>
    <dbReference type="NCBI Taxonomy" id="13427"/>
    <lineage>
        <taxon>Eukaryota</taxon>
        <taxon>Viridiplantae</taxon>
        <taxon>Streptophyta</taxon>
        <taxon>Embryophyta</taxon>
        <taxon>Tracheophyta</taxon>
        <taxon>Spermatophyta</taxon>
        <taxon>Magnoliopsida</taxon>
        <taxon>eudicotyledons</taxon>
        <taxon>Gunneridae</taxon>
        <taxon>Pentapetalae</taxon>
        <taxon>asterids</taxon>
        <taxon>campanulids</taxon>
        <taxon>Asterales</taxon>
        <taxon>Asteraceae</taxon>
        <taxon>Cichorioideae</taxon>
        <taxon>Cichorieae</taxon>
        <taxon>Cichoriinae</taxon>
        <taxon>Cichorium</taxon>
    </lineage>
</organism>
<reference evidence="2" key="1">
    <citation type="journal article" date="2022" name="Mol. Ecol. Resour.">
        <title>The genomes of chicory, endive, great burdock and yacon provide insights into Asteraceae palaeo-polyploidization history and plant inulin production.</title>
        <authorList>
            <person name="Fan W."/>
            <person name="Wang S."/>
            <person name="Wang H."/>
            <person name="Wang A."/>
            <person name="Jiang F."/>
            <person name="Liu H."/>
            <person name="Zhao H."/>
            <person name="Xu D."/>
            <person name="Zhang Y."/>
        </authorList>
    </citation>
    <scope>NUCLEOTIDE SEQUENCE [LARGE SCALE GENOMIC DNA]</scope>
    <source>
        <strain evidence="2">cv. Punajuju</strain>
    </source>
</reference>
<accession>A0ACB8ZLU8</accession>
<protein>
    <submittedName>
        <fullName evidence="1">Uncharacterized protein</fullName>
    </submittedName>
</protein>
<sequence>MATGINFTKYSFITTPPVARFHPPPQQNPLSFRLRNLPKHRQQPFLSFLVFTGVSVSDPPTSALNEPPLTPAATRVLVLYRLVRFPISHSKNVVRLCFYLLS</sequence>